<reference evidence="4" key="1">
    <citation type="journal article" date="2017" name="Nat. Ecol. Evol.">
        <title>Genome expansion and lineage-specific genetic innovations in the forest pathogenic fungi Armillaria.</title>
        <authorList>
            <person name="Sipos G."/>
            <person name="Prasanna A.N."/>
            <person name="Walter M.C."/>
            <person name="O'Connor E."/>
            <person name="Balint B."/>
            <person name="Krizsan K."/>
            <person name="Kiss B."/>
            <person name="Hess J."/>
            <person name="Varga T."/>
            <person name="Slot J."/>
            <person name="Riley R."/>
            <person name="Boka B."/>
            <person name="Rigling D."/>
            <person name="Barry K."/>
            <person name="Lee J."/>
            <person name="Mihaltcheva S."/>
            <person name="LaButti K."/>
            <person name="Lipzen A."/>
            <person name="Waldron R."/>
            <person name="Moloney N.M."/>
            <person name="Sperisen C."/>
            <person name="Kredics L."/>
            <person name="Vagvoelgyi C."/>
            <person name="Patrignani A."/>
            <person name="Fitzpatrick D."/>
            <person name="Nagy I."/>
            <person name="Doyle S."/>
            <person name="Anderson J.B."/>
            <person name="Grigoriev I.V."/>
            <person name="Gueldener U."/>
            <person name="Muensterkoetter M."/>
            <person name="Nagy L.G."/>
        </authorList>
    </citation>
    <scope>NUCLEOTIDE SEQUENCE [LARGE SCALE GENOMIC DNA]</scope>
    <source>
        <strain evidence="4">C18/9</strain>
    </source>
</reference>
<dbReference type="Proteomes" id="UP000219338">
    <property type="component" value="Unassembled WGS sequence"/>
</dbReference>
<evidence type="ECO:0000256" key="2">
    <source>
        <dbReference type="SAM" id="MobiDB-lite"/>
    </source>
</evidence>
<dbReference type="EMBL" id="FUEG01000018">
    <property type="protein sequence ID" value="SJL12975.1"/>
    <property type="molecule type" value="Genomic_DNA"/>
</dbReference>
<proteinExistence type="predicted"/>
<organism evidence="3 4">
    <name type="scientific">Armillaria ostoyae</name>
    <name type="common">Armillaria root rot fungus</name>
    <dbReference type="NCBI Taxonomy" id="47428"/>
    <lineage>
        <taxon>Eukaryota</taxon>
        <taxon>Fungi</taxon>
        <taxon>Dikarya</taxon>
        <taxon>Basidiomycota</taxon>
        <taxon>Agaricomycotina</taxon>
        <taxon>Agaricomycetes</taxon>
        <taxon>Agaricomycetidae</taxon>
        <taxon>Agaricales</taxon>
        <taxon>Marasmiineae</taxon>
        <taxon>Physalacriaceae</taxon>
        <taxon>Armillaria</taxon>
    </lineage>
</organism>
<evidence type="ECO:0000256" key="1">
    <source>
        <dbReference type="SAM" id="Coils"/>
    </source>
</evidence>
<evidence type="ECO:0000313" key="3">
    <source>
        <dbReference type="EMBL" id="SJL12975.1"/>
    </source>
</evidence>
<feature type="compositionally biased region" description="Polar residues" evidence="2">
    <location>
        <begin position="180"/>
        <end position="190"/>
    </location>
</feature>
<dbReference type="OMA" id="HSIRPWI"/>
<feature type="compositionally biased region" description="Low complexity" evidence="2">
    <location>
        <begin position="192"/>
        <end position="216"/>
    </location>
</feature>
<dbReference type="OrthoDB" id="2596255at2759"/>
<feature type="coiled-coil region" evidence="1">
    <location>
        <begin position="294"/>
        <end position="403"/>
    </location>
</feature>
<evidence type="ECO:0000313" key="4">
    <source>
        <dbReference type="Proteomes" id="UP000219338"/>
    </source>
</evidence>
<keyword evidence="1" id="KW-0175">Coiled coil</keyword>
<gene>
    <name evidence="3" type="ORF">ARMOST_16410</name>
</gene>
<accession>A0A284RW68</accession>
<feature type="compositionally biased region" description="Polar residues" evidence="2">
    <location>
        <begin position="441"/>
        <end position="459"/>
    </location>
</feature>
<feature type="region of interest" description="Disordered" evidence="2">
    <location>
        <begin position="404"/>
        <end position="530"/>
    </location>
</feature>
<feature type="region of interest" description="Disordered" evidence="2">
    <location>
        <begin position="172"/>
        <end position="222"/>
    </location>
</feature>
<sequence>MHNQLRTASEYNLDFHDRATFSSLIIVMSSEVTNSAGWHSIRPWIPPLTLSVREITSVSVTFILSATSSGDTDPLLACLGIEAQETEDGVEIEEHELKKPSIVSAALAGGLSVEVDRSAWRRVFIRIDDKADEAVIIIYGLMPGRQYDVDLELVQGGHKNNIRRQVVTELGGLEGAAENPDSSTTDSSMNAPEPALSSPSTSPSPSTPSSNQHPSPGFTPLTLEDRLNQLQHTLNIMATERETLSATLKSARRDAQKADANVRSEIEALKRSSEKTAAAEHRARQKVLALQETVKRAQLSTKEMEGQVKEEEEALPDLQAQRNLKEEEYLKIKGAADRARKAKESEAEKERKRVELMTGELNGLNNKLERLQAKKEKLETATIPDLEEQLKAIELEIETTELDPFGYPFAPDGQELNDDPILHSHQNSSFPRPSPVPIQRPQGSWNSPPRQAQRSSSLHYQKAPIVLSNPHRQSSLKAATHHSNSSSSSSSLLSGATSTLSSRAPPFEPGKPLRAAIWAGSTTAHDSRGG</sequence>
<feature type="compositionally biased region" description="Low complexity" evidence="2">
    <location>
        <begin position="481"/>
        <end position="502"/>
    </location>
</feature>
<keyword evidence="4" id="KW-1185">Reference proteome</keyword>
<dbReference type="AlphaFoldDB" id="A0A284RW68"/>
<protein>
    <submittedName>
        <fullName evidence="3">Uncharacterized protein</fullName>
    </submittedName>
</protein>
<name>A0A284RW68_ARMOS</name>